<protein>
    <recommendedName>
        <fullName evidence="4">C-type lysozyme inhibitor domain-containing protein</fullName>
    </recommendedName>
</protein>
<feature type="signal peptide" evidence="1">
    <location>
        <begin position="1"/>
        <end position="28"/>
    </location>
</feature>
<dbReference type="AlphaFoldDB" id="A0A367R9R1"/>
<evidence type="ECO:0000256" key="1">
    <source>
        <dbReference type="SAM" id="SignalP"/>
    </source>
</evidence>
<keyword evidence="1" id="KW-0732">Signal</keyword>
<sequence length="125" mass="14025">MKTLLKRSTLFLALTTCVWANYSLIASADSTAGLILSMKCQGGYNINVWKKHSSGELLYRSTSSHGDLSLNKGTSKATEGVRVYKFQSGNYKYWVWDGTLDSQQSGTLEVYEDNHLLMRQACTKR</sequence>
<proteinExistence type="predicted"/>
<feature type="chain" id="PRO_5016619975" description="C-type lysozyme inhibitor domain-containing protein" evidence="1">
    <location>
        <begin position="29"/>
        <end position="125"/>
    </location>
</feature>
<reference evidence="2 3" key="1">
    <citation type="submission" date="2016-04" db="EMBL/GenBank/DDBJ databases">
        <authorList>
            <person name="Evans L.H."/>
            <person name="Alamgir A."/>
            <person name="Owens N."/>
            <person name="Weber N.D."/>
            <person name="Virtaneva K."/>
            <person name="Barbian K."/>
            <person name="Babar A."/>
            <person name="Rosenke K."/>
        </authorList>
    </citation>
    <scope>NUCLEOTIDE SEQUENCE [LARGE SCALE GENOMIC DNA]</scope>
    <source>
        <strain evidence="2">NIES-2108</strain>
    </source>
</reference>
<gene>
    <name evidence="2" type="ORF">A6769_27575</name>
</gene>
<organism evidence="2 3">
    <name type="scientific">Nostoc punctiforme NIES-2108</name>
    <dbReference type="NCBI Taxonomy" id="1356359"/>
    <lineage>
        <taxon>Bacteria</taxon>
        <taxon>Bacillati</taxon>
        <taxon>Cyanobacteriota</taxon>
        <taxon>Cyanophyceae</taxon>
        <taxon>Nostocales</taxon>
        <taxon>Nostocaceae</taxon>
        <taxon>Nostoc</taxon>
    </lineage>
</organism>
<name>A0A367R9R1_NOSPU</name>
<accession>A0A367R9R1</accession>
<dbReference type="Proteomes" id="UP000252085">
    <property type="component" value="Unassembled WGS sequence"/>
</dbReference>
<evidence type="ECO:0000313" key="3">
    <source>
        <dbReference type="Proteomes" id="UP000252085"/>
    </source>
</evidence>
<dbReference type="EMBL" id="LXQE01000164">
    <property type="protein sequence ID" value="RCJ32631.1"/>
    <property type="molecule type" value="Genomic_DNA"/>
</dbReference>
<evidence type="ECO:0008006" key="4">
    <source>
        <dbReference type="Google" id="ProtNLM"/>
    </source>
</evidence>
<evidence type="ECO:0000313" key="2">
    <source>
        <dbReference type="EMBL" id="RCJ32631.1"/>
    </source>
</evidence>
<comment type="caution">
    <text evidence="2">The sequence shown here is derived from an EMBL/GenBank/DDBJ whole genome shotgun (WGS) entry which is preliminary data.</text>
</comment>